<dbReference type="SUPFAM" id="SSF49599">
    <property type="entry name" value="TRAF domain-like"/>
    <property type="match status" value="1"/>
</dbReference>
<feature type="non-terminal residue" evidence="4">
    <location>
        <position position="1"/>
    </location>
</feature>
<dbReference type="InterPro" id="IPR008974">
    <property type="entry name" value="TRAF-like"/>
</dbReference>
<evidence type="ECO:0000259" key="3">
    <source>
        <dbReference type="PROSITE" id="PS50144"/>
    </source>
</evidence>
<sequence length="203" mass="23098">GIPRMSPPAKIRKIDPSGVKKRPPDGLIRFEIDKISTLDSSGRNSPSIDAKGLPWYVAGCKMRGKTTNRLCVYLYCSNAQSKQWRVDVDAEFNLVHSDNTNCDVVEGSATIHDEMESIGVVLRRWETLMDEERGFVKDDKVTIEIRFWIYNMIGIRVDPRMNFIDPSEPTHDVALIIDGEKIYVNKGILAIHSPFFKTMFYGD</sequence>
<dbReference type="Pfam" id="PF00651">
    <property type="entry name" value="BTB"/>
    <property type="match status" value="1"/>
</dbReference>
<dbReference type="Pfam" id="PF00917">
    <property type="entry name" value="MATH"/>
    <property type="match status" value="1"/>
</dbReference>
<evidence type="ECO:0008006" key="6">
    <source>
        <dbReference type="Google" id="ProtNLM"/>
    </source>
</evidence>
<dbReference type="PROSITE" id="PS50144">
    <property type="entry name" value="MATH"/>
    <property type="match status" value="1"/>
</dbReference>
<dbReference type="PROSITE" id="PS50097">
    <property type="entry name" value="BTB"/>
    <property type="match status" value="1"/>
</dbReference>
<reference evidence="5" key="1">
    <citation type="submission" date="2022-10" db="EMBL/GenBank/DDBJ databases">
        <title>Genome assembly of Pristionchus species.</title>
        <authorList>
            <person name="Yoshida K."/>
            <person name="Sommer R.J."/>
        </authorList>
    </citation>
    <scope>NUCLEOTIDE SEQUENCE [LARGE SCALE GENOMIC DNA]</scope>
    <source>
        <strain evidence="5">RS5460</strain>
    </source>
</reference>
<dbReference type="Gene3D" id="2.60.210.10">
    <property type="entry name" value="Apoptosis, Tumor Necrosis Factor Receptor Associated Protein 2, Chain A"/>
    <property type="match status" value="1"/>
</dbReference>
<feature type="domain" description="BTB" evidence="2">
    <location>
        <begin position="171"/>
        <end position="203"/>
    </location>
</feature>
<dbReference type="SUPFAM" id="SSF54695">
    <property type="entry name" value="POZ domain"/>
    <property type="match status" value="1"/>
</dbReference>
<dbReference type="PANTHER" id="PTHR47022:SF1">
    <property type="entry name" value="BTB AND MATH DOMAIN-CONTAINING PROTEIN 36-RELATED"/>
    <property type="match status" value="1"/>
</dbReference>
<comment type="caution">
    <text evidence="4">The sequence shown here is derived from an EMBL/GenBank/DDBJ whole genome shotgun (WGS) entry which is preliminary data.</text>
</comment>
<dbReference type="Proteomes" id="UP001328107">
    <property type="component" value="Unassembled WGS sequence"/>
</dbReference>
<feature type="region of interest" description="Disordered" evidence="1">
    <location>
        <begin position="1"/>
        <end position="23"/>
    </location>
</feature>
<evidence type="ECO:0000313" key="5">
    <source>
        <dbReference type="Proteomes" id="UP001328107"/>
    </source>
</evidence>
<gene>
    <name evidence="4" type="ORF">PMAYCL1PPCAC_24884</name>
</gene>
<dbReference type="InterPro" id="IPR011333">
    <property type="entry name" value="SKP1/BTB/POZ_sf"/>
</dbReference>
<name>A0AAN5I7U9_9BILA</name>
<proteinExistence type="predicted"/>
<feature type="domain" description="MATH" evidence="3">
    <location>
        <begin position="25"/>
        <end position="147"/>
    </location>
</feature>
<dbReference type="CDD" id="cd00121">
    <property type="entry name" value="MATH"/>
    <property type="match status" value="1"/>
</dbReference>
<organism evidence="4 5">
    <name type="scientific">Pristionchus mayeri</name>
    <dbReference type="NCBI Taxonomy" id="1317129"/>
    <lineage>
        <taxon>Eukaryota</taxon>
        <taxon>Metazoa</taxon>
        <taxon>Ecdysozoa</taxon>
        <taxon>Nematoda</taxon>
        <taxon>Chromadorea</taxon>
        <taxon>Rhabditida</taxon>
        <taxon>Rhabditina</taxon>
        <taxon>Diplogasteromorpha</taxon>
        <taxon>Diplogasteroidea</taxon>
        <taxon>Neodiplogasteridae</taxon>
        <taxon>Pristionchus</taxon>
    </lineage>
</organism>
<evidence type="ECO:0000313" key="4">
    <source>
        <dbReference type="EMBL" id="GMR54689.1"/>
    </source>
</evidence>
<evidence type="ECO:0000259" key="2">
    <source>
        <dbReference type="PROSITE" id="PS50097"/>
    </source>
</evidence>
<dbReference type="InterPro" id="IPR000210">
    <property type="entry name" value="BTB/POZ_dom"/>
</dbReference>
<dbReference type="Gene3D" id="3.30.710.10">
    <property type="entry name" value="Potassium Channel Kv1.1, Chain A"/>
    <property type="match status" value="1"/>
</dbReference>
<dbReference type="EMBL" id="BTRK01000005">
    <property type="protein sequence ID" value="GMR54689.1"/>
    <property type="molecule type" value="Genomic_DNA"/>
</dbReference>
<evidence type="ECO:0000256" key="1">
    <source>
        <dbReference type="SAM" id="MobiDB-lite"/>
    </source>
</evidence>
<keyword evidence="5" id="KW-1185">Reference proteome</keyword>
<dbReference type="PANTHER" id="PTHR47022">
    <property type="entry name" value="BTB AND MATH DOMAIN-CONTAINING PROTEIN 36-RELATED"/>
    <property type="match status" value="1"/>
</dbReference>
<feature type="non-terminal residue" evidence="4">
    <location>
        <position position="203"/>
    </location>
</feature>
<dbReference type="AlphaFoldDB" id="A0AAN5I7U9"/>
<dbReference type="CDD" id="cd18186">
    <property type="entry name" value="BTB_POZ_ZBTB_KLHL-like"/>
    <property type="match status" value="1"/>
</dbReference>
<dbReference type="InterPro" id="IPR002083">
    <property type="entry name" value="MATH/TRAF_dom"/>
</dbReference>
<accession>A0AAN5I7U9</accession>
<protein>
    <recommendedName>
        <fullName evidence="6">BTB domain-containing protein</fullName>
    </recommendedName>
</protein>